<dbReference type="Pfam" id="PF01262">
    <property type="entry name" value="AlaDh_PNT_C"/>
    <property type="match status" value="1"/>
</dbReference>
<feature type="domain" description="Alanine dehydrogenase/pyridine nucleotide transhydrogenase NAD(H)-binding" evidence="9">
    <location>
        <begin position="8"/>
        <end position="57"/>
    </location>
</feature>
<evidence type="ECO:0000256" key="6">
    <source>
        <dbReference type="ARBA" id="ARBA00022840"/>
    </source>
</evidence>
<feature type="domain" description="Mur ligase central" evidence="11">
    <location>
        <begin position="118"/>
        <end position="286"/>
    </location>
</feature>
<evidence type="ECO:0000313" key="12">
    <source>
        <dbReference type="EMBL" id="TLD68990.1"/>
    </source>
</evidence>
<evidence type="ECO:0000259" key="9">
    <source>
        <dbReference type="Pfam" id="PF01262"/>
    </source>
</evidence>
<evidence type="ECO:0000259" key="10">
    <source>
        <dbReference type="Pfam" id="PF02875"/>
    </source>
</evidence>
<dbReference type="GO" id="GO:0005524">
    <property type="term" value="F:ATP binding"/>
    <property type="evidence" value="ECO:0007669"/>
    <property type="project" value="UniProtKB-UniRule"/>
</dbReference>
<dbReference type="InterPro" id="IPR036565">
    <property type="entry name" value="Mur-like_cat_sf"/>
</dbReference>
<dbReference type="Pfam" id="PF08245">
    <property type="entry name" value="Mur_ligase_M"/>
    <property type="match status" value="1"/>
</dbReference>
<dbReference type="SUPFAM" id="SSF53244">
    <property type="entry name" value="MurD-like peptide ligases, peptide-binding domain"/>
    <property type="match status" value="1"/>
</dbReference>
<keyword evidence="7 8" id="KW-0133">Cell shape</keyword>
<sequence>MKKLSGHHYAILGAGRSGLGAARLARRLGAEVVVFDDGDPASLQKAVKSFESEGISLKIGLDEARHACGEIRFSMVVISPGLDAGWPLPKIFTDGGVPLIGEMEFAWRELRHIPVVAITGTNGKTTTTELLERIFEGCGKRTIACGNYGLALSEVALSEEPYDVLTLEVSSFQLETIVDFHPQVALWLNFAADHLDRYPDEDTYFVAKRHIFDNMTADDVAIVRKGERLGDLVPKVVTFSTDEGADSDFQLKGTDVWLNGEVIASVNDFPLKERHNIENQMSALAAGLSMGLEVPAMLDALNGYAAARHRCELVRIVNGRRYINDSKATNLHALETCLRSQDEPVVLIIGGKEKGLDYSPLAGLLHAKVAGLVLIGEIADKLFDQFSSLVPCRKAVSVPESVQVATEMAALDQDIVFSPGTSSFDMFSSYVERGNVFCDAVMRLTESPIPTPPKTKP</sequence>
<dbReference type="InterPro" id="IPR004101">
    <property type="entry name" value="Mur_ligase_C"/>
</dbReference>
<evidence type="ECO:0000256" key="1">
    <source>
        <dbReference type="ARBA" id="ARBA00004496"/>
    </source>
</evidence>
<evidence type="ECO:0000256" key="4">
    <source>
        <dbReference type="ARBA" id="ARBA00022598"/>
    </source>
</evidence>
<dbReference type="GO" id="GO:0071555">
    <property type="term" value="P:cell wall organization"/>
    <property type="evidence" value="ECO:0007669"/>
    <property type="project" value="UniProtKB-KW"/>
</dbReference>
<evidence type="ECO:0000256" key="5">
    <source>
        <dbReference type="ARBA" id="ARBA00022741"/>
    </source>
</evidence>
<evidence type="ECO:0000256" key="7">
    <source>
        <dbReference type="HAMAP-Rule" id="MF_00639"/>
    </source>
</evidence>
<dbReference type="AlphaFoldDB" id="A0A5R8K9L2"/>
<protein>
    <recommendedName>
        <fullName evidence="7 8">UDP-N-acetylmuramoylalanine--D-glutamate ligase</fullName>
        <ecNumber evidence="7 8">6.3.2.9</ecNumber>
    </recommendedName>
    <alternativeName>
        <fullName evidence="7">D-glutamic acid-adding enzyme</fullName>
    </alternativeName>
    <alternativeName>
        <fullName evidence="7">UDP-N-acetylmuramoyl-L-alanyl-D-glutamate synthetase</fullName>
    </alternativeName>
</protein>
<keyword evidence="13" id="KW-1185">Reference proteome</keyword>
<dbReference type="InterPro" id="IPR007698">
    <property type="entry name" value="AlaDH/PNT_NAD(H)-bd"/>
</dbReference>
<dbReference type="InterPro" id="IPR013221">
    <property type="entry name" value="Mur_ligase_cen"/>
</dbReference>
<keyword evidence="5 7" id="KW-0547">Nucleotide-binding</keyword>
<comment type="similarity">
    <text evidence="7">Belongs to the MurCDEF family.</text>
</comment>
<dbReference type="PANTHER" id="PTHR43692:SF1">
    <property type="entry name" value="UDP-N-ACETYLMURAMOYLALANINE--D-GLUTAMATE LIGASE"/>
    <property type="match status" value="1"/>
</dbReference>
<dbReference type="Proteomes" id="UP000306196">
    <property type="component" value="Unassembled WGS sequence"/>
</dbReference>
<dbReference type="GO" id="GO:0009252">
    <property type="term" value="P:peptidoglycan biosynthetic process"/>
    <property type="evidence" value="ECO:0007669"/>
    <property type="project" value="UniProtKB-UniRule"/>
</dbReference>
<accession>A0A5R8K9L2</accession>
<organism evidence="12 13">
    <name type="scientific">Phragmitibacter flavus</name>
    <dbReference type="NCBI Taxonomy" id="2576071"/>
    <lineage>
        <taxon>Bacteria</taxon>
        <taxon>Pseudomonadati</taxon>
        <taxon>Verrucomicrobiota</taxon>
        <taxon>Verrucomicrobiia</taxon>
        <taxon>Verrucomicrobiales</taxon>
        <taxon>Verrucomicrobiaceae</taxon>
        <taxon>Phragmitibacter</taxon>
    </lineage>
</organism>
<feature type="binding site" evidence="7">
    <location>
        <begin position="120"/>
        <end position="126"/>
    </location>
    <ligand>
        <name>ATP</name>
        <dbReference type="ChEBI" id="CHEBI:30616"/>
    </ligand>
</feature>
<evidence type="ECO:0000256" key="2">
    <source>
        <dbReference type="ARBA" id="ARBA00004752"/>
    </source>
</evidence>
<dbReference type="SUPFAM" id="SSF53623">
    <property type="entry name" value="MurD-like peptide ligases, catalytic domain"/>
    <property type="match status" value="1"/>
</dbReference>
<dbReference type="RefSeq" id="WP_138088119.1">
    <property type="nucleotide sequence ID" value="NZ_VAUV01000017.1"/>
</dbReference>
<dbReference type="Gene3D" id="3.40.1190.10">
    <property type="entry name" value="Mur-like, catalytic domain"/>
    <property type="match status" value="1"/>
</dbReference>
<dbReference type="UniPathway" id="UPA00219"/>
<keyword evidence="4 7" id="KW-0436">Ligase</keyword>
<dbReference type="PANTHER" id="PTHR43692">
    <property type="entry name" value="UDP-N-ACETYLMURAMOYLALANINE--D-GLUTAMATE LIGASE"/>
    <property type="match status" value="1"/>
</dbReference>
<comment type="catalytic activity">
    <reaction evidence="7 8">
        <text>UDP-N-acetyl-alpha-D-muramoyl-L-alanine + D-glutamate + ATP = UDP-N-acetyl-alpha-D-muramoyl-L-alanyl-D-glutamate + ADP + phosphate + H(+)</text>
        <dbReference type="Rhea" id="RHEA:16429"/>
        <dbReference type="ChEBI" id="CHEBI:15378"/>
        <dbReference type="ChEBI" id="CHEBI:29986"/>
        <dbReference type="ChEBI" id="CHEBI:30616"/>
        <dbReference type="ChEBI" id="CHEBI:43474"/>
        <dbReference type="ChEBI" id="CHEBI:83898"/>
        <dbReference type="ChEBI" id="CHEBI:83900"/>
        <dbReference type="ChEBI" id="CHEBI:456216"/>
        <dbReference type="EC" id="6.3.2.9"/>
    </reaction>
</comment>
<dbReference type="Pfam" id="PF02875">
    <property type="entry name" value="Mur_ligase_C"/>
    <property type="match status" value="1"/>
</dbReference>
<comment type="subcellular location">
    <subcellularLocation>
        <location evidence="1 7 8">Cytoplasm</location>
    </subcellularLocation>
</comment>
<dbReference type="SUPFAM" id="SSF51984">
    <property type="entry name" value="MurCD N-terminal domain"/>
    <property type="match status" value="1"/>
</dbReference>
<dbReference type="OrthoDB" id="9809796at2"/>
<comment type="caution">
    <text evidence="12">The sequence shown here is derived from an EMBL/GenBank/DDBJ whole genome shotgun (WGS) entry which is preliminary data.</text>
</comment>
<comment type="pathway">
    <text evidence="2 7 8">Cell wall biogenesis; peptidoglycan biosynthesis.</text>
</comment>
<name>A0A5R8K9L2_9BACT</name>
<dbReference type="Gene3D" id="3.90.190.20">
    <property type="entry name" value="Mur ligase, C-terminal domain"/>
    <property type="match status" value="1"/>
</dbReference>
<keyword evidence="3 7" id="KW-0963">Cytoplasm</keyword>
<comment type="function">
    <text evidence="7 8">Cell wall formation. Catalyzes the addition of glutamate to the nucleotide precursor UDP-N-acetylmuramoyl-L-alanine (UMA).</text>
</comment>
<dbReference type="NCBIfam" id="TIGR01087">
    <property type="entry name" value="murD"/>
    <property type="match status" value="1"/>
</dbReference>
<dbReference type="Gene3D" id="3.40.50.720">
    <property type="entry name" value="NAD(P)-binding Rossmann-like Domain"/>
    <property type="match status" value="1"/>
</dbReference>
<dbReference type="HAMAP" id="MF_00639">
    <property type="entry name" value="MurD"/>
    <property type="match status" value="1"/>
</dbReference>
<dbReference type="InterPro" id="IPR005762">
    <property type="entry name" value="MurD"/>
</dbReference>
<dbReference type="EMBL" id="VAUV01000017">
    <property type="protein sequence ID" value="TLD68990.1"/>
    <property type="molecule type" value="Genomic_DNA"/>
</dbReference>
<evidence type="ECO:0000256" key="3">
    <source>
        <dbReference type="ARBA" id="ARBA00022490"/>
    </source>
</evidence>
<evidence type="ECO:0000313" key="13">
    <source>
        <dbReference type="Proteomes" id="UP000306196"/>
    </source>
</evidence>
<reference evidence="12 13" key="1">
    <citation type="submission" date="2019-05" db="EMBL/GenBank/DDBJ databases">
        <title>Verrucobacter flavum gen. nov., sp. nov. a new member of the family Verrucomicrobiaceae.</title>
        <authorList>
            <person name="Szuroczki S."/>
            <person name="Abbaszade G."/>
            <person name="Szabo A."/>
            <person name="Felfoldi T."/>
            <person name="Schumann P."/>
            <person name="Boka K."/>
            <person name="Keki Z."/>
            <person name="Toumi M."/>
            <person name="Toth E."/>
        </authorList>
    </citation>
    <scope>NUCLEOTIDE SEQUENCE [LARGE SCALE GENOMIC DNA]</scope>
    <source>
        <strain evidence="12 13">MG-N-17</strain>
    </source>
</reference>
<dbReference type="GO" id="GO:0051301">
    <property type="term" value="P:cell division"/>
    <property type="evidence" value="ECO:0007669"/>
    <property type="project" value="UniProtKB-KW"/>
</dbReference>
<dbReference type="GO" id="GO:0008764">
    <property type="term" value="F:UDP-N-acetylmuramoylalanine-D-glutamate ligase activity"/>
    <property type="evidence" value="ECO:0007669"/>
    <property type="project" value="UniProtKB-UniRule"/>
</dbReference>
<keyword evidence="7 8" id="KW-0573">Peptidoglycan synthesis</keyword>
<dbReference type="GO" id="GO:0005737">
    <property type="term" value="C:cytoplasm"/>
    <property type="evidence" value="ECO:0007669"/>
    <property type="project" value="UniProtKB-SubCell"/>
</dbReference>
<dbReference type="InterPro" id="IPR036615">
    <property type="entry name" value="Mur_ligase_C_dom_sf"/>
</dbReference>
<keyword evidence="7 8" id="KW-0961">Cell wall biogenesis/degradation</keyword>
<gene>
    <name evidence="7 12" type="primary">murD</name>
    <name evidence="12" type="ORF">FEM03_20225</name>
</gene>
<dbReference type="EC" id="6.3.2.9" evidence="7 8"/>
<keyword evidence="7 8" id="KW-0132">Cell division</keyword>
<evidence type="ECO:0000259" key="11">
    <source>
        <dbReference type="Pfam" id="PF08245"/>
    </source>
</evidence>
<keyword evidence="6 7" id="KW-0067">ATP-binding</keyword>
<keyword evidence="7 8" id="KW-0131">Cell cycle</keyword>
<evidence type="ECO:0000256" key="8">
    <source>
        <dbReference type="RuleBase" id="RU003664"/>
    </source>
</evidence>
<proteinExistence type="inferred from homology"/>
<dbReference type="GO" id="GO:0008360">
    <property type="term" value="P:regulation of cell shape"/>
    <property type="evidence" value="ECO:0007669"/>
    <property type="project" value="UniProtKB-KW"/>
</dbReference>
<feature type="domain" description="Mur ligase C-terminal" evidence="10">
    <location>
        <begin position="309"/>
        <end position="416"/>
    </location>
</feature>